<protein>
    <submittedName>
        <fullName evidence="1">Uncharacterized protein</fullName>
    </submittedName>
</protein>
<evidence type="ECO:0000313" key="2">
    <source>
        <dbReference type="Proteomes" id="UP001165960"/>
    </source>
</evidence>
<organism evidence="1 2">
    <name type="scientific">Entomophthora muscae</name>
    <dbReference type="NCBI Taxonomy" id="34485"/>
    <lineage>
        <taxon>Eukaryota</taxon>
        <taxon>Fungi</taxon>
        <taxon>Fungi incertae sedis</taxon>
        <taxon>Zoopagomycota</taxon>
        <taxon>Entomophthoromycotina</taxon>
        <taxon>Entomophthoromycetes</taxon>
        <taxon>Entomophthorales</taxon>
        <taxon>Entomophthoraceae</taxon>
        <taxon>Entomophthora</taxon>
    </lineage>
</organism>
<comment type="caution">
    <text evidence="1">The sequence shown here is derived from an EMBL/GenBank/DDBJ whole genome shotgun (WGS) entry which is preliminary data.</text>
</comment>
<dbReference type="EMBL" id="QTSX02007195">
    <property type="protein sequence ID" value="KAJ9049848.1"/>
    <property type="molecule type" value="Genomic_DNA"/>
</dbReference>
<name>A0ACC2RIC1_9FUNG</name>
<sequence length="156" mass="17548">MRNAYGYVLNSSNDRVAWCTTVYAAAYSMVALLGPKGIEMYQIILESHNSWTFLSFLQLVQEHLRCTSLGFTNVIMLDNFGLHKVADILEEFPMIDTGIAVGPQHLATSNFCLLFLPAYLPFLNPIEEVFGWLKKVFKQETLWGFCSSVPKVCPGS</sequence>
<evidence type="ECO:0000313" key="1">
    <source>
        <dbReference type="EMBL" id="KAJ9049848.1"/>
    </source>
</evidence>
<proteinExistence type="predicted"/>
<accession>A0ACC2RIC1</accession>
<dbReference type="Proteomes" id="UP001165960">
    <property type="component" value="Unassembled WGS sequence"/>
</dbReference>
<gene>
    <name evidence="1" type="ORF">DSO57_1020401</name>
</gene>
<reference evidence="1" key="1">
    <citation type="submission" date="2022-04" db="EMBL/GenBank/DDBJ databases">
        <title>Genome of the entomopathogenic fungus Entomophthora muscae.</title>
        <authorList>
            <person name="Elya C."/>
            <person name="Lovett B.R."/>
            <person name="Lee E."/>
            <person name="Macias A.M."/>
            <person name="Hajek A.E."/>
            <person name="De Bivort B.L."/>
            <person name="Kasson M.T."/>
            <person name="De Fine Licht H.H."/>
            <person name="Stajich J.E."/>
        </authorList>
    </citation>
    <scope>NUCLEOTIDE SEQUENCE</scope>
    <source>
        <strain evidence="1">Berkeley</strain>
    </source>
</reference>
<keyword evidence="2" id="KW-1185">Reference proteome</keyword>